<evidence type="ECO:0000313" key="10">
    <source>
        <dbReference type="EMBL" id="GGM10298.1"/>
    </source>
</evidence>
<evidence type="ECO:0000256" key="2">
    <source>
        <dbReference type="ARBA" id="ARBA00023002"/>
    </source>
</evidence>
<dbReference type="InterPro" id="IPR036291">
    <property type="entry name" value="NAD(P)-bd_dom_sf"/>
</dbReference>
<comment type="miscellaneous">
    <text evidence="4">During catalysis, the active site Cys acts as a nucleophile attacking the alpha-carbonyl group of tRNA-bound glutamate with the formation of a thioester intermediate between enzyme and glutamate, and the concomitant release of tRNA(Glu). The thioester intermediate is finally reduced by direct hydride transfer from NADPH, to form the product GSA.</text>
</comment>
<dbReference type="PANTHER" id="PTHR43013">
    <property type="entry name" value="GLUTAMYL-TRNA REDUCTASE"/>
    <property type="match status" value="1"/>
</dbReference>
<name>A0A8H9L081_9MICO</name>
<gene>
    <name evidence="4" type="primary">hemA</name>
    <name evidence="10" type="ORF">GCM10010102_02660</name>
</gene>
<comment type="catalytic activity">
    <reaction evidence="4">
        <text>(S)-4-amino-5-oxopentanoate + tRNA(Glu) + NADP(+) = L-glutamyl-tRNA(Glu) + NADPH + H(+)</text>
        <dbReference type="Rhea" id="RHEA:12344"/>
        <dbReference type="Rhea" id="RHEA-COMP:9663"/>
        <dbReference type="Rhea" id="RHEA-COMP:9680"/>
        <dbReference type="ChEBI" id="CHEBI:15378"/>
        <dbReference type="ChEBI" id="CHEBI:57501"/>
        <dbReference type="ChEBI" id="CHEBI:57783"/>
        <dbReference type="ChEBI" id="CHEBI:58349"/>
        <dbReference type="ChEBI" id="CHEBI:78442"/>
        <dbReference type="ChEBI" id="CHEBI:78520"/>
        <dbReference type="EC" id="1.2.1.70"/>
    </reaction>
</comment>
<dbReference type="Proteomes" id="UP000655589">
    <property type="component" value="Unassembled WGS sequence"/>
</dbReference>
<proteinExistence type="inferred from homology"/>
<dbReference type="InterPro" id="IPR015895">
    <property type="entry name" value="4pyrrol_synth_GluRdtase_N"/>
</dbReference>
<evidence type="ECO:0000313" key="11">
    <source>
        <dbReference type="Proteomes" id="UP000655589"/>
    </source>
</evidence>
<dbReference type="FunFam" id="3.30.460.30:FF:000001">
    <property type="entry name" value="Glutamyl-tRNA reductase"/>
    <property type="match status" value="1"/>
</dbReference>
<comment type="domain">
    <text evidence="4">Possesses an unusual extended V-shaped dimeric structure with each monomer consisting of three distinct domains arranged along a curved 'spinal' alpha-helix. The N-terminal catalytic domain specifically recognizes the glutamate moiety of the substrate. The second domain is the NADPH-binding domain, and the third C-terminal domain is responsible for dimerization.</text>
</comment>
<evidence type="ECO:0000256" key="5">
    <source>
        <dbReference type="PIRSR" id="PIRSR000445-1"/>
    </source>
</evidence>
<dbReference type="PANTHER" id="PTHR43013:SF1">
    <property type="entry name" value="GLUTAMYL-TRNA REDUCTASE"/>
    <property type="match status" value="1"/>
</dbReference>
<evidence type="ECO:0000256" key="4">
    <source>
        <dbReference type="HAMAP-Rule" id="MF_00087"/>
    </source>
</evidence>
<evidence type="ECO:0000259" key="8">
    <source>
        <dbReference type="Pfam" id="PF01488"/>
    </source>
</evidence>
<feature type="active site" description="Nucleophile" evidence="4 5">
    <location>
        <position position="48"/>
    </location>
</feature>
<dbReference type="SUPFAM" id="SSF51735">
    <property type="entry name" value="NAD(P)-binding Rossmann-fold domains"/>
    <property type="match status" value="1"/>
</dbReference>
<feature type="binding site" evidence="4 6">
    <location>
        <begin position="193"/>
        <end position="198"/>
    </location>
    <ligand>
        <name>NADP(+)</name>
        <dbReference type="ChEBI" id="CHEBI:58349"/>
    </ligand>
</feature>
<dbReference type="HAMAP" id="MF_00087">
    <property type="entry name" value="Glu_tRNA_reductase"/>
    <property type="match status" value="1"/>
</dbReference>
<organism evidence="10 11">
    <name type="scientific">Promicromonospora citrea</name>
    <dbReference type="NCBI Taxonomy" id="43677"/>
    <lineage>
        <taxon>Bacteria</taxon>
        <taxon>Bacillati</taxon>
        <taxon>Actinomycetota</taxon>
        <taxon>Actinomycetes</taxon>
        <taxon>Micrococcales</taxon>
        <taxon>Promicromonosporaceae</taxon>
        <taxon>Promicromonospora</taxon>
    </lineage>
</organism>
<dbReference type="PIRSF" id="PIRSF000445">
    <property type="entry name" value="4pyrrol_synth_GluRdtase"/>
    <property type="match status" value="1"/>
</dbReference>
<feature type="site" description="Important for activity" evidence="4 7">
    <location>
        <position position="103"/>
    </location>
</feature>
<dbReference type="Gene3D" id="3.40.50.720">
    <property type="entry name" value="NAD(P)-binding Rossmann-like Domain"/>
    <property type="match status" value="2"/>
</dbReference>
<dbReference type="EC" id="1.2.1.70" evidence="4"/>
<evidence type="ECO:0000256" key="7">
    <source>
        <dbReference type="PIRSR" id="PIRSR000445-4"/>
    </source>
</evidence>
<feature type="domain" description="Glutamyl-tRNA reductase N-terminal" evidence="9">
    <location>
        <begin position="7"/>
        <end position="160"/>
    </location>
</feature>
<evidence type="ECO:0000256" key="3">
    <source>
        <dbReference type="ARBA" id="ARBA00023244"/>
    </source>
</evidence>
<dbReference type="InterPro" id="IPR000343">
    <property type="entry name" value="4pyrrol_synth_GluRdtase"/>
</dbReference>
<dbReference type="Gene3D" id="3.30.460.30">
    <property type="entry name" value="Glutamyl-tRNA reductase, N-terminal domain"/>
    <property type="match status" value="1"/>
</dbReference>
<dbReference type="UniPathway" id="UPA00251">
    <property type="reaction ID" value="UER00316"/>
</dbReference>
<dbReference type="Pfam" id="PF05201">
    <property type="entry name" value="GlutR_N"/>
    <property type="match status" value="1"/>
</dbReference>
<keyword evidence="1 4" id="KW-0521">NADP</keyword>
<evidence type="ECO:0000259" key="9">
    <source>
        <dbReference type="Pfam" id="PF05201"/>
    </source>
</evidence>
<dbReference type="RefSeq" id="WP_171107723.1">
    <property type="nucleotide sequence ID" value="NZ_BMPT01000001.1"/>
</dbReference>
<comment type="similarity">
    <text evidence="4">Belongs to the glutamyl-tRNA reductase family.</text>
</comment>
<dbReference type="EMBL" id="BMPT01000001">
    <property type="protein sequence ID" value="GGM10298.1"/>
    <property type="molecule type" value="Genomic_DNA"/>
</dbReference>
<dbReference type="Pfam" id="PF01488">
    <property type="entry name" value="Shikimate_DH"/>
    <property type="match status" value="1"/>
</dbReference>
<keyword evidence="3 4" id="KW-0627">Porphyrin biosynthesis</keyword>
<reference evidence="10" key="1">
    <citation type="journal article" date="2014" name="Int. J. Syst. Evol. Microbiol.">
        <title>Complete genome sequence of Corynebacterium casei LMG S-19264T (=DSM 44701T), isolated from a smear-ripened cheese.</title>
        <authorList>
            <consortium name="US DOE Joint Genome Institute (JGI-PGF)"/>
            <person name="Walter F."/>
            <person name="Albersmeier A."/>
            <person name="Kalinowski J."/>
            <person name="Ruckert C."/>
        </authorList>
    </citation>
    <scope>NUCLEOTIDE SEQUENCE</scope>
    <source>
        <strain evidence="10">JCM 3051</strain>
    </source>
</reference>
<feature type="binding site" evidence="4">
    <location>
        <begin position="47"/>
        <end position="50"/>
    </location>
    <ligand>
        <name>substrate</name>
    </ligand>
</feature>
<dbReference type="InterPro" id="IPR036343">
    <property type="entry name" value="GluRdtase_N_sf"/>
</dbReference>
<dbReference type="AlphaFoldDB" id="A0A8H9L081"/>
<comment type="subunit">
    <text evidence="4">Homodimer.</text>
</comment>
<dbReference type="NCBIfam" id="NF000750">
    <property type="entry name" value="PRK00045.3-4"/>
    <property type="match status" value="1"/>
</dbReference>
<dbReference type="GO" id="GO:0008883">
    <property type="term" value="F:glutamyl-tRNA reductase activity"/>
    <property type="evidence" value="ECO:0007669"/>
    <property type="project" value="UniProtKB-UniRule"/>
</dbReference>
<sequence length="499" mass="52120">MVLLSLTASHRELDLDALERLSTGSSSVGRAVVGACGPVAGAVVISTCNRFELYLDVDAPLSGDAVRHATQHVAELVAHSSGVTGETAARSFTVRTGQEVTEHLFAVASGLDAMVVGEREIAGQVKRALAEAREQETTSKTLELLFQTASRTSKRVGTQTELGAAGRSVVALALDLAEREVPPWDSTRAVLIGTGSYAGASVAALRARGCTDIRVFSRSGRAATFAASHDVQPVDSLVEALADADLVVSCSGARGRAAADRPGDGQDVPAPQDDLHLAVVEGDVGGPAALPHLRTDAAPEASLGHVLDAAGLVRARERAADRAGDEAEPRPLVILDLALHRDVHPGVADVEGVLLYDLATLKAHAPAVAHDVVAQAQAIVDDAAHRFEETRLGREADAAVVALFDEAEVRVRAEVDVAVARLSQELAARGEPGPQEADVDLVARDVRKRVHAELHDKIVAVRARATAEARAAEAALVRDAEALTAEASDRRDADSGARR</sequence>
<feature type="binding site" evidence="4">
    <location>
        <position position="124"/>
    </location>
    <ligand>
        <name>substrate</name>
    </ligand>
</feature>
<comment type="pathway">
    <text evidence="4">Porphyrin-containing compound metabolism; protoporphyrin-IX biosynthesis; 5-aminolevulinate from L-glutamyl-tRNA(Glu): step 1/2.</text>
</comment>
<dbReference type="SUPFAM" id="SSF69742">
    <property type="entry name" value="Glutamyl tRNA-reductase catalytic, N-terminal domain"/>
    <property type="match status" value="1"/>
</dbReference>
<evidence type="ECO:0000256" key="1">
    <source>
        <dbReference type="ARBA" id="ARBA00022857"/>
    </source>
</evidence>
<feature type="domain" description="Quinate/shikimate 5-dehydrogenase/glutamyl-tRNA reductase" evidence="8">
    <location>
        <begin position="175"/>
        <end position="254"/>
    </location>
</feature>
<keyword evidence="11" id="KW-1185">Reference proteome</keyword>
<comment type="function">
    <text evidence="4">Catalyzes the NADPH-dependent reduction of glutamyl-tRNA(Glu) to glutamate 1-semialdehyde (GSA).</text>
</comment>
<dbReference type="GO" id="GO:0019353">
    <property type="term" value="P:protoporphyrinogen IX biosynthetic process from glutamate"/>
    <property type="evidence" value="ECO:0007669"/>
    <property type="project" value="TreeGrafter"/>
</dbReference>
<accession>A0A8H9L081</accession>
<dbReference type="GO" id="GO:0050661">
    <property type="term" value="F:NADP binding"/>
    <property type="evidence" value="ECO:0007669"/>
    <property type="project" value="InterPro"/>
</dbReference>
<evidence type="ECO:0000256" key="6">
    <source>
        <dbReference type="PIRSR" id="PIRSR000445-3"/>
    </source>
</evidence>
<feature type="binding site" evidence="4">
    <location>
        <begin position="118"/>
        <end position="120"/>
    </location>
    <ligand>
        <name>substrate</name>
    </ligand>
</feature>
<protein>
    <recommendedName>
        <fullName evidence="4">Glutamyl-tRNA reductase</fullName>
        <shortName evidence="4">GluTR</shortName>
        <ecNumber evidence="4">1.2.1.70</ecNumber>
    </recommendedName>
</protein>
<reference evidence="10" key="2">
    <citation type="submission" date="2020-09" db="EMBL/GenBank/DDBJ databases">
        <authorList>
            <person name="Sun Q."/>
            <person name="Ohkuma M."/>
        </authorList>
    </citation>
    <scope>NUCLEOTIDE SEQUENCE</scope>
    <source>
        <strain evidence="10">JCM 3051</strain>
    </source>
</reference>
<dbReference type="InterPro" id="IPR006151">
    <property type="entry name" value="Shikm_DH/Glu-tRNA_Rdtase"/>
</dbReference>
<keyword evidence="2 4" id="KW-0560">Oxidoreductase</keyword>
<comment type="caution">
    <text evidence="4">Lacks conserved residue(s) required for the propagation of feature annotation.</text>
</comment>
<comment type="caution">
    <text evidence="10">The sequence shown here is derived from an EMBL/GenBank/DDBJ whole genome shotgun (WGS) entry which is preliminary data.</text>
</comment>